<comment type="cofactor">
    <cofactor evidence="1">
        <name>FAD</name>
        <dbReference type="ChEBI" id="CHEBI:57692"/>
    </cofactor>
</comment>
<dbReference type="PROSITE" id="PS51387">
    <property type="entry name" value="FAD_PCMH"/>
    <property type="match status" value="1"/>
</dbReference>
<evidence type="ECO:0000256" key="4">
    <source>
        <dbReference type="ARBA" id="ARBA00022827"/>
    </source>
</evidence>
<evidence type="ECO:0000256" key="1">
    <source>
        <dbReference type="ARBA" id="ARBA00001974"/>
    </source>
</evidence>
<evidence type="ECO:0000256" key="5">
    <source>
        <dbReference type="ARBA" id="ARBA00023002"/>
    </source>
</evidence>
<keyword evidence="8" id="KW-1185">Reference proteome</keyword>
<dbReference type="GO" id="GO:0071949">
    <property type="term" value="F:FAD binding"/>
    <property type="evidence" value="ECO:0007669"/>
    <property type="project" value="InterPro"/>
</dbReference>
<protein>
    <submittedName>
        <fullName evidence="7">FAD-binding oxidoreductase</fullName>
    </submittedName>
</protein>
<dbReference type="Pfam" id="PF08031">
    <property type="entry name" value="BBE"/>
    <property type="match status" value="1"/>
</dbReference>
<gene>
    <name evidence="7" type="ORF">F0919_09720</name>
</gene>
<feature type="domain" description="FAD-binding PCMH-type" evidence="6">
    <location>
        <begin position="126"/>
        <end position="294"/>
    </location>
</feature>
<dbReference type="InterPro" id="IPR006094">
    <property type="entry name" value="Oxid_FAD_bind_N"/>
</dbReference>
<dbReference type="PANTHER" id="PTHR42973">
    <property type="entry name" value="BINDING OXIDOREDUCTASE, PUTATIVE (AFU_ORTHOLOGUE AFUA_1G17690)-RELATED"/>
    <property type="match status" value="1"/>
</dbReference>
<dbReference type="RefSeq" id="WP_150032549.1">
    <property type="nucleotide sequence ID" value="NZ_VWSH01000002.1"/>
</dbReference>
<dbReference type="InterPro" id="IPR016169">
    <property type="entry name" value="FAD-bd_PCMH_sub2"/>
</dbReference>
<dbReference type="Gene3D" id="3.30.465.10">
    <property type="match status" value="1"/>
</dbReference>
<sequence length="535" mass="60198">MCELVYMLGYRTTSSFYSISFHKMIPVEITSKVGLVLQYKKNNNIIMAYTKREFLKIMGLGLVFMPFIGCFNSESKKEEGHSGIGAAGVNEDKGNETIDVTEADVLMLTRNDEAYEKFNQGFNKRLHFLPKYIAICKTEKGIQFAIRKAREEKLQVAVKSGGHSFEGFSSNNGGMVINLSQMKKITWLENNEVEVEPGCLLQDIQAAFFAKKRLLPAGSCGTVGIAGLTLGGGYGFFSRKYGLTCDNLLQLKMIAADGKVYDTAEDKELLWACKGGGNGNFGVVTSFRFRTHDMPPAFDSYVLKFRSMDAAKFEQTINAWFDVSEKLPQDGFAAYVLNNNTLTVLITNYNHHADFSNIILPLTSIADTVSPTLQADLPKAMKRYYGRKGPIYFKNASAGLYQGKDDILKIKDSLFNTVLQNKGIVFQINTLGGMIADAAFEQSSCYPHRHLPYLGELQAYWDNESQEAKLVAAFENIQTLFREGGVTAHYRNYPDINFKDWEASYYGDNYARLQKVKSRYDKEEMFRYPQSVRPA</sequence>
<evidence type="ECO:0000256" key="3">
    <source>
        <dbReference type="ARBA" id="ARBA00022630"/>
    </source>
</evidence>
<comment type="similarity">
    <text evidence="2">Belongs to the oxygen-dependent FAD-linked oxidoreductase family.</text>
</comment>
<keyword evidence="4" id="KW-0274">FAD</keyword>
<dbReference type="InterPro" id="IPR016166">
    <property type="entry name" value="FAD-bd_PCMH"/>
</dbReference>
<dbReference type="InterPro" id="IPR036318">
    <property type="entry name" value="FAD-bd_PCMH-like_sf"/>
</dbReference>
<evidence type="ECO:0000256" key="2">
    <source>
        <dbReference type="ARBA" id="ARBA00005466"/>
    </source>
</evidence>
<dbReference type="Gene3D" id="3.40.462.20">
    <property type="match status" value="1"/>
</dbReference>
<evidence type="ECO:0000313" key="7">
    <source>
        <dbReference type="EMBL" id="KAA5534870.1"/>
    </source>
</evidence>
<name>A0A5M6CKA9_9BACT</name>
<evidence type="ECO:0000313" key="8">
    <source>
        <dbReference type="Proteomes" id="UP000323632"/>
    </source>
</evidence>
<dbReference type="Proteomes" id="UP000323632">
    <property type="component" value="Unassembled WGS sequence"/>
</dbReference>
<dbReference type="InterPro" id="IPR050416">
    <property type="entry name" value="FAD-linked_Oxidoreductase"/>
</dbReference>
<evidence type="ECO:0000259" key="6">
    <source>
        <dbReference type="PROSITE" id="PS51387"/>
    </source>
</evidence>
<keyword evidence="3" id="KW-0285">Flavoprotein</keyword>
<accession>A0A5M6CKA9</accession>
<dbReference type="SUPFAM" id="SSF56176">
    <property type="entry name" value="FAD-binding/transporter-associated domain-like"/>
    <property type="match status" value="1"/>
</dbReference>
<comment type="caution">
    <text evidence="7">The sequence shown here is derived from an EMBL/GenBank/DDBJ whole genome shotgun (WGS) entry which is preliminary data.</text>
</comment>
<dbReference type="GO" id="GO:0016491">
    <property type="term" value="F:oxidoreductase activity"/>
    <property type="evidence" value="ECO:0007669"/>
    <property type="project" value="UniProtKB-KW"/>
</dbReference>
<proteinExistence type="inferred from homology"/>
<organism evidence="7 8">
    <name type="scientific">Taibaiella lutea</name>
    <dbReference type="NCBI Taxonomy" id="2608001"/>
    <lineage>
        <taxon>Bacteria</taxon>
        <taxon>Pseudomonadati</taxon>
        <taxon>Bacteroidota</taxon>
        <taxon>Chitinophagia</taxon>
        <taxon>Chitinophagales</taxon>
        <taxon>Chitinophagaceae</taxon>
        <taxon>Taibaiella</taxon>
    </lineage>
</organism>
<dbReference type="PANTHER" id="PTHR42973:SF39">
    <property type="entry name" value="FAD-BINDING PCMH-TYPE DOMAIN-CONTAINING PROTEIN"/>
    <property type="match status" value="1"/>
</dbReference>
<dbReference type="AlphaFoldDB" id="A0A5M6CKA9"/>
<keyword evidence="5" id="KW-0560">Oxidoreductase</keyword>
<dbReference type="InterPro" id="IPR012951">
    <property type="entry name" value="BBE"/>
</dbReference>
<reference evidence="7 8" key="1">
    <citation type="submission" date="2019-09" db="EMBL/GenBank/DDBJ databases">
        <title>Genome sequence and assembly of Taibaiella sp.</title>
        <authorList>
            <person name="Chhetri G."/>
        </authorList>
    </citation>
    <scope>NUCLEOTIDE SEQUENCE [LARGE SCALE GENOMIC DNA]</scope>
    <source>
        <strain evidence="7 8">KVB11</strain>
    </source>
</reference>
<dbReference type="Pfam" id="PF01565">
    <property type="entry name" value="FAD_binding_4"/>
    <property type="match status" value="1"/>
</dbReference>
<dbReference type="EMBL" id="VWSH01000002">
    <property type="protein sequence ID" value="KAA5534870.1"/>
    <property type="molecule type" value="Genomic_DNA"/>
</dbReference>